<keyword evidence="4 5" id="KW-0560">Oxidoreductase</keyword>
<dbReference type="NCBIfam" id="TIGR03139">
    <property type="entry name" value="QueF-II"/>
    <property type="match status" value="1"/>
</dbReference>
<keyword evidence="1 5" id="KW-0963">Cytoplasm</keyword>
<comment type="pathway">
    <text evidence="5">tRNA modification; tRNA-queuosine biosynthesis.</text>
</comment>
<keyword evidence="2 5" id="KW-0671">Queuosine biosynthesis</keyword>
<dbReference type="GO" id="GO:0005737">
    <property type="term" value="C:cytoplasm"/>
    <property type="evidence" value="ECO:0007669"/>
    <property type="project" value="UniProtKB-SubCell"/>
</dbReference>
<keyword evidence="7" id="KW-1185">Reference proteome</keyword>
<organism evidence="6 7">
    <name type="scientific">Capillibacterium thermochitinicola</name>
    <dbReference type="NCBI Taxonomy" id="2699427"/>
    <lineage>
        <taxon>Bacteria</taxon>
        <taxon>Bacillati</taxon>
        <taxon>Bacillota</taxon>
        <taxon>Capillibacterium</taxon>
    </lineage>
</organism>
<evidence type="ECO:0000313" key="6">
    <source>
        <dbReference type="EMBL" id="MBA2132991.1"/>
    </source>
</evidence>
<dbReference type="InterPro" id="IPR029500">
    <property type="entry name" value="QueF"/>
</dbReference>
<dbReference type="InterPro" id="IPR043133">
    <property type="entry name" value="GTP-CH-I_C/QueF"/>
</dbReference>
<sequence>MHEAANEYGFRALGRTVREPMRTLDTFPKPAGVETVVMESDEVTSLCPVTGQPDWETVTIEYAPDQACIESKSLKLYLWSFREEGVFCEALAAQIANDVAAACRPFWVKVTVTQKPRGGIKITATARVERD</sequence>
<evidence type="ECO:0000313" key="7">
    <source>
        <dbReference type="Proteomes" id="UP000657177"/>
    </source>
</evidence>
<dbReference type="InterPro" id="IPR016856">
    <property type="entry name" value="QueF_type1"/>
</dbReference>
<dbReference type="PANTHER" id="PTHR34354">
    <property type="entry name" value="NADPH-DEPENDENT 7-CYANO-7-DEAZAGUANINE REDUCTASE"/>
    <property type="match status" value="1"/>
</dbReference>
<name>A0A8J6LIT2_9FIRM</name>
<evidence type="ECO:0000256" key="4">
    <source>
        <dbReference type="ARBA" id="ARBA00023002"/>
    </source>
</evidence>
<proteinExistence type="inferred from homology"/>
<keyword evidence="3 5" id="KW-0521">NADP</keyword>
<comment type="caution">
    <text evidence="6">The sequence shown here is derived from an EMBL/GenBank/DDBJ whole genome shotgun (WGS) entry which is preliminary data.</text>
</comment>
<dbReference type="HAMAP" id="MF_00818">
    <property type="entry name" value="QueF_type1"/>
    <property type="match status" value="1"/>
</dbReference>
<dbReference type="UniPathway" id="UPA00392"/>
<protein>
    <recommendedName>
        <fullName evidence="5">NADPH-dependent 7-cyano-7-deazaguanine reductase</fullName>
        <ecNumber evidence="5">1.7.1.13</ecNumber>
    </recommendedName>
    <alternativeName>
        <fullName evidence="5">7-cyano-7-carbaguanine reductase</fullName>
    </alternativeName>
    <alternativeName>
        <fullName evidence="5">NADPH-dependent nitrile oxidoreductase</fullName>
    </alternativeName>
    <alternativeName>
        <fullName evidence="5">PreQ(0) reductase</fullName>
    </alternativeName>
</protein>
<comment type="catalytic activity">
    <reaction evidence="5">
        <text>7-aminomethyl-7-carbaguanine + 2 NADP(+) = 7-cyano-7-carbaguanine + 2 NADPH + 3 H(+)</text>
        <dbReference type="Rhea" id="RHEA:13409"/>
        <dbReference type="ChEBI" id="CHEBI:15378"/>
        <dbReference type="ChEBI" id="CHEBI:45075"/>
        <dbReference type="ChEBI" id="CHEBI:57783"/>
        <dbReference type="ChEBI" id="CHEBI:58349"/>
        <dbReference type="ChEBI" id="CHEBI:58703"/>
        <dbReference type="EC" id="1.7.1.13"/>
    </reaction>
</comment>
<evidence type="ECO:0000256" key="1">
    <source>
        <dbReference type="ARBA" id="ARBA00022490"/>
    </source>
</evidence>
<dbReference type="EMBL" id="JAAKDE010000010">
    <property type="protein sequence ID" value="MBA2132991.1"/>
    <property type="molecule type" value="Genomic_DNA"/>
</dbReference>
<comment type="similarity">
    <text evidence="5">Belongs to the GTP cyclohydrolase I family. QueF type 1 subfamily.</text>
</comment>
<dbReference type="Pfam" id="PF14489">
    <property type="entry name" value="QueF"/>
    <property type="match status" value="1"/>
</dbReference>
<evidence type="ECO:0000256" key="2">
    <source>
        <dbReference type="ARBA" id="ARBA00022785"/>
    </source>
</evidence>
<dbReference type="Gene3D" id="3.30.1130.10">
    <property type="match status" value="1"/>
</dbReference>
<evidence type="ECO:0000256" key="3">
    <source>
        <dbReference type="ARBA" id="ARBA00022857"/>
    </source>
</evidence>
<feature type="active site" description="Thioimide intermediate" evidence="5">
    <location>
        <position position="47"/>
    </location>
</feature>
<comment type="subcellular location">
    <subcellularLocation>
        <location evidence="5">Cytoplasm</location>
    </subcellularLocation>
</comment>
<dbReference type="Proteomes" id="UP000657177">
    <property type="component" value="Unassembled WGS sequence"/>
</dbReference>
<dbReference type="PANTHER" id="PTHR34354:SF1">
    <property type="entry name" value="NADPH-DEPENDENT 7-CYANO-7-DEAZAGUANINE REDUCTASE"/>
    <property type="match status" value="1"/>
</dbReference>
<accession>A0A8J6LIT2</accession>
<comment type="function">
    <text evidence="5">Catalyzes the NADPH-dependent reduction of 7-cyano-7-deazaguanine (preQ0) to 7-aminomethyl-7-deazaguanine (preQ1).</text>
</comment>
<dbReference type="GO" id="GO:0033739">
    <property type="term" value="F:preQ1 synthase activity"/>
    <property type="evidence" value="ECO:0007669"/>
    <property type="project" value="UniProtKB-UniRule"/>
</dbReference>
<evidence type="ECO:0000256" key="5">
    <source>
        <dbReference type="HAMAP-Rule" id="MF_00818"/>
    </source>
</evidence>
<comment type="caution">
    <text evidence="5">Lacks conserved residue(s) required for the propagation of feature annotation.</text>
</comment>
<dbReference type="InterPro" id="IPR050084">
    <property type="entry name" value="NADPH_dep_7-cyano-7-deazaG_red"/>
</dbReference>
<reference evidence="6" key="1">
    <citation type="submission" date="2020-06" db="EMBL/GenBank/DDBJ databases">
        <title>Novel chitinolytic bacterium.</title>
        <authorList>
            <person name="Ungkulpasvich U."/>
            <person name="Kosugi A."/>
            <person name="Uke A."/>
        </authorList>
    </citation>
    <scope>NUCLEOTIDE SEQUENCE</scope>
    <source>
        <strain evidence="6">UUS1-1</strain>
    </source>
</reference>
<gene>
    <name evidence="5 6" type="primary">queF</name>
    <name evidence="6" type="ORF">G5B42_05460</name>
</gene>
<feature type="binding site" evidence="5">
    <location>
        <begin position="69"/>
        <end position="71"/>
    </location>
    <ligand>
        <name>substrate</name>
    </ligand>
</feature>
<dbReference type="EC" id="1.7.1.13" evidence="5"/>
<dbReference type="GO" id="GO:0008616">
    <property type="term" value="P:tRNA queuosine(34) biosynthetic process"/>
    <property type="evidence" value="ECO:0007669"/>
    <property type="project" value="UniProtKB-UniRule"/>
</dbReference>
<dbReference type="AlphaFoldDB" id="A0A8J6LIT2"/>
<dbReference type="SUPFAM" id="SSF55620">
    <property type="entry name" value="Tetrahydrobiopterin biosynthesis enzymes-like"/>
    <property type="match status" value="1"/>
</dbReference>
<feature type="active site" description="Proton donor" evidence="5">
    <location>
        <position position="54"/>
    </location>
</feature>